<comment type="caution">
    <text evidence="2">The sequence shown here is derived from an EMBL/GenBank/DDBJ whole genome shotgun (WGS) entry which is preliminary data.</text>
</comment>
<dbReference type="Pfam" id="PF01882">
    <property type="entry name" value="DUF58"/>
    <property type="match status" value="1"/>
</dbReference>
<evidence type="ECO:0000313" key="3">
    <source>
        <dbReference type="Proteomes" id="UP000019678"/>
    </source>
</evidence>
<keyword evidence="3" id="KW-1185">Reference proteome</keyword>
<dbReference type="STRING" id="1192034.CAP_0820"/>
<dbReference type="Proteomes" id="UP000019678">
    <property type="component" value="Unassembled WGS sequence"/>
</dbReference>
<protein>
    <recommendedName>
        <fullName evidence="1">DUF58 domain-containing protein</fullName>
    </recommendedName>
</protein>
<dbReference type="PANTHER" id="PTHR33608:SF7">
    <property type="entry name" value="DUF58 DOMAIN-CONTAINING PROTEIN"/>
    <property type="match status" value="1"/>
</dbReference>
<organism evidence="2 3">
    <name type="scientific">Chondromyces apiculatus DSM 436</name>
    <dbReference type="NCBI Taxonomy" id="1192034"/>
    <lineage>
        <taxon>Bacteria</taxon>
        <taxon>Pseudomonadati</taxon>
        <taxon>Myxococcota</taxon>
        <taxon>Polyangia</taxon>
        <taxon>Polyangiales</taxon>
        <taxon>Polyangiaceae</taxon>
        <taxon>Chondromyces</taxon>
    </lineage>
</organism>
<dbReference type="InterPro" id="IPR036465">
    <property type="entry name" value="vWFA_dom_sf"/>
</dbReference>
<proteinExistence type="predicted"/>
<evidence type="ECO:0000259" key="1">
    <source>
        <dbReference type="Pfam" id="PF01882"/>
    </source>
</evidence>
<dbReference type="PANTHER" id="PTHR33608">
    <property type="entry name" value="BLL2464 PROTEIN"/>
    <property type="match status" value="1"/>
</dbReference>
<name>A0A017SVW5_9BACT</name>
<dbReference type="RefSeq" id="WP_044251283.1">
    <property type="nucleotide sequence ID" value="NZ_ASRX01000110.1"/>
</dbReference>
<reference evidence="2 3" key="1">
    <citation type="submission" date="2013-05" db="EMBL/GenBank/DDBJ databases">
        <title>Genome assembly of Chondromyces apiculatus DSM 436.</title>
        <authorList>
            <person name="Sharma G."/>
            <person name="Khatri I."/>
            <person name="Kaur C."/>
            <person name="Mayilraj S."/>
            <person name="Subramanian S."/>
        </authorList>
    </citation>
    <scope>NUCLEOTIDE SEQUENCE [LARGE SCALE GENOMIC DNA]</scope>
    <source>
        <strain evidence="2 3">DSM 436</strain>
    </source>
</reference>
<dbReference type="AlphaFoldDB" id="A0A017SVW5"/>
<dbReference type="InterPro" id="IPR002881">
    <property type="entry name" value="DUF58"/>
</dbReference>
<dbReference type="SUPFAM" id="SSF53300">
    <property type="entry name" value="vWA-like"/>
    <property type="match status" value="1"/>
</dbReference>
<sequence length="295" mass="31861">MVAEKPEPLLGPSFIRELEVLRRRLEIRARSGGGGEHLARRKGSSAEFQEHRAYAPGDDMRRIDWGAYARTGEPVLKLFRAEEDVIVRLVSDTSASLGVGEPSKLDAVRRLSAAIGYMALARSERAQLFLAGEGIAREMAPSRGRGGLAGLLRGLTGLTASGGTNLARAVDSVVQRSPRPGMLVALSDFFDPGPVTAALGRAVQAGHDVALVQVVAPEEMEPQMEGDWTLEDAETGALVEVTLDASAIEAYMQRFAGLCAELRAFARKHRATYVRARTDEPLEGVVRRFVARSVD</sequence>
<gene>
    <name evidence="2" type="ORF">CAP_0820</name>
</gene>
<feature type="domain" description="DUF58" evidence="1">
    <location>
        <begin position="50"/>
        <end position="253"/>
    </location>
</feature>
<dbReference type="Gene3D" id="3.40.50.410">
    <property type="entry name" value="von Willebrand factor, type A domain"/>
    <property type="match status" value="1"/>
</dbReference>
<dbReference type="EMBL" id="ASRX01000110">
    <property type="protein sequence ID" value="EYF00451.1"/>
    <property type="molecule type" value="Genomic_DNA"/>
</dbReference>
<dbReference type="OrthoDB" id="9776116at2"/>
<evidence type="ECO:0000313" key="2">
    <source>
        <dbReference type="EMBL" id="EYF00451.1"/>
    </source>
</evidence>
<dbReference type="eggNOG" id="COG1721">
    <property type="taxonomic scope" value="Bacteria"/>
</dbReference>
<accession>A0A017SVW5</accession>